<dbReference type="eggNOG" id="ENOG502RYIG">
    <property type="taxonomic scope" value="Eukaryota"/>
</dbReference>
<feature type="region of interest" description="Disordered" evidence="2">
    <location>
        <begin position="409"/>
        <end position="434"/>
    </location>
</feature>
<reference evidence="4 5" key="1">
    <citation type="journal article" date="2011" name="Cell">
        <title>Insight into structure and assembly of the nuclear pore complex by utilizing the genome of a eukaryotic thermophile.</title>
        <authorList>
            <person name="Amlacher S."/>
            <person name="Sarges P."/>
            <person name="Flemming D."/>
            <person name="van Noort V."/>
            <person name="Kunze R."/>
            <person name="Devos D.P."/>
            <person name="Arumugam M."/>
            <person name="Bork P."/>
            <person name="Hurt E."/>
        </authorList>
    </citation>
    <scope>NUCLEOTIDE SEQUENCE [LARGE SCALE GENOMIC DNA]</scope>
    <source>
        <strain evidence="5">DSM 1495 / CBS 144.50 / IMI 039719</strain>
    </source>
</reference>
<evidence type="ECO:0000313" key="5">
    <source>
        <dbReference type="Proteomes" id="UP000008066"/>
    </source>
</evidence>
<proteinExistence type="predicted"/>
<feature type="region of interest" description="Disordered" evidence="2">
    <location>
        <begin position="523"/>
        <end position="551"/>
    </location>
</feature>
<dbReference type="AlphaFoldDB" id="G0RZR8"/>
<feature type="domain" description="C2H2-type" evidence="3">
    <location>
        <begin position="856"/>
        <end position="884"/>
    </location>
</feature>
<feature type="compositionally biased region" description="Low complexity" evidence="2">
    <location>
        <begin position="538"/>
        <end position="550"/>
    </location>
</feature>
<evidence type="ECO:0000259" key="3">
    <source>
        <dbReference type="PROSITE" id="PS50157"/>
    </source>
</evidence>
<dbReference type="PROSITE" id="PS00028">
    <property type="entry name" value="ZINC_FINGER_C2H2_1"/>
    <property type="match status" value="1"/>
</dbReference>
<name>G0RZR8_CHATD</name>
<dbReference type="Gene3D" id="3.30.160.60">
    <property type="entry name" value="Classic Zinc Finger"/>
    <property type="match status" value="1"/>
</dbReference>
<accession>G0RZR8</accession>
<dbReference type="InterPro" id="IPR013087">
    <property type="entry name" value="Znf_C2H2_type"/>
</dbReference>
<sequence length="1005" mass="110638">MAIRTHKWKPSKPTVPDSNFQKELQHYAPRLARLDWRRTRHPAYTHLSVSKTAKAIDTFELLRECRCDISFIHPSAVVVDSGLDLGQANAAPSVPSTNVDREVLAEGGRVDSSRVENITYILRTMQLEDADQFMAPIKARWATGSPSLSSSAWGRTAAPAGGCTTMQKEGDASPRRLGASPSRGLGFSEKGRAPVLLPLRTKRRPFTEVAGVLGDQSTNLKGSLVGVLGCRACFRGSWTATRNDSLEGYPVGGGLKQRTRSDWMAPFSSPAPAGGDTSARRLDDGYRGLGPDTRESRIMDTTYQTVVPEDSGVSTAGNVSVESLGGFGTVAGVKNAIPLTGSGAPSLTDPMELDIDIDTISWAGDLDFTVRRLEPDHLDLSIGVQNTNQPSNPPADVLFAEDESVLPSSAASSTSFDGQRRTAPSSGSQLIPAPTSLLQTQSFPVSTPGMNAADPRQLDKTLYNYGLASERLRRQLSLLSKGWAGDEIRFKNCDPTKAVILHQFAIELGLGYNHDVRTREVSMSRLDPVTPASNPQTSARRPSSSMPRSSTELDSALCLPTLPVFQGTVFAEAATPFLARHDKGQSIPARRCLSVDVAERCLLSAESQRLADMKAVFEGASYKLSISDAKHRAYFVAFIEAGRYRDHESLHTSYSVSGKTYTYTELIAIIAWELAENHGLLSLLEIKEWNNFMNMIETACIYESEIGQTSLVILSVICLRHCLEALRLHSAQLLTPSAHEDCCGGRCQVECIQNLTTRIAAYIDELSAVIFNKENMRDRRWWLSTFYSLYIQSYVRHALIAIEKILRFRVLDDAPTEDLAATQYLHLPTILFTAASAKYDPLFDGRLQQHEAEKPHPCTQCKKRFKSPTEAERHINAIHLKSDSWSCKALENCLLAFQSETFNGVVWDVCGFCGGGFARNHSKGNSDENGVIGGDSNEATPEHKAELVSHLESVHKIGECDRNKKFYRADNFRQHLKNTHVAKPGKWLKTLERVCRTTREEEPSA</sequence>
<dbReference type="RefSeq" id="XP_006690938.1">
    <property type="nucleotide sequence ID" value="XM_006690875.1"/>
</dbReference>
<dbReference type="PROSITE" id="PS50157">
    <property type="entry name" value="ZINC_FINGER_C2H2_2"/>
    <property type="match status" value="1"/>
</dbReference>
<evidence type="ECO:0000256" key="1">
    <source>
        <dbReference type="PROSITE-ProRule" id="PRU00042"/>
    </source>
</evidence>
<feature type="region of interest" description="Disordered" evidence="2">
    <location>
        <begin position="165"/>
        <end position="185"/>
    </location>
</feature>
<keyword evidence="5" id="KW-1185">Reference proteome</keyword>
<dbReference type="HOGENOM" id="CLU_298758_0_0_1"/>
<keyword evidence="1" id="KW-0863">Zinc-finger</keyword>
<dbReference type="Proteomes" id="UP000008066">
    <property type="component" value="Unassembled WGS sequence"/>
</dbReference>
<dbReference type="OrthoDB" id="3524154at2759"/>
<feature type="compositionally biased region" description="Basic and acidic residues" evidence="2">
    <location>
        <begin position="278"/>
        <end position="294"/>
    </location>
</feature>
<gene>
    <name evidence="4" type="ORF">CTHT_0003940</name>
</gene>
<dbReference type="GeneID" id="18254432"/>
<dbReference type="OMA" id="WRCKILR"/>
<dbReference type="EMBL" id="GL988032">
    <property type="protein sequence ID" value="EGS23696.1"/>
    <property type="molecule type" value="Genomic_DNA"/>
</dbReference>
<keyword evidence="1" id="KW-0862">Zinc</keyword>
<organism evidence="5">
    <name type="scientific">Chaetomium thermophilum (strain DSM 1495 / CBS 144.50 / IMI 039719)</name>
    <name type="common">Thermochaetoides thermophila</name>
    <dbReference type="NCBI Taxonomy" id="759272"/>
    <lineage>
        <taxon>Eukaryota</taxon>
        <taxon>Fungi</taxon>
        <taxon>Dikarya</taxon>
        <taxon>Ascomycota</taxon>
        <taxon>Pezizomycotina</taxon>
        <taxon>Sordariomycetes</taxon>
        <taxon>Sordariomycetidae</taxon>
        <taxon>Sordariales</taxon>
        <taxon>Chaetomiaceae</taxon>
        <taxon>Thermochaetoides</taxon>
    </lineage>
</organism>
<evidence type="ECO:0000313" key="4">
    <source>
        <dbReference type="EMBL" id="EGS23696.1"/>
    </source>
</evidence>
<dbReference type="KEGG" id="cthr:CTHT_0003940"/>
<evidence type="ECO:0000256" key="2">
    <source>
        <dbReference type="SAM" id="MobiDB-lite"/>
    </source>
</evidence>
<keyword evidence="1" id="KW-0479">Metal-binding</keyword>
<dbReference type="GO" id="GO:0008270">
    <property type="term" value="F:zinc ion binding"/>
    <property type="evidence" value="ECO:0007669"/>
    <property type="project" value="UniProtKB-KW"/>
</dbReference>
<dbReference type="SMART" id="SM00355">
    <property type="entry name" value="ZnF_C2H2"/>
    <property type="match status" value="2"/>
</dbReference>
<feature type="region of interest" description="Disordered" evidence="2">
    <location>
        <begin position="263"/>
        <end position="294"/>
    </location>
</feature>
<protein>
    <recommendedName>
        <fullName evidence="3">C2H2-type domain-containing protein</fullName>
    </recommendedName>
</protein>